<reference evidence="1 2" key="1">
    <citation type="submission" date="2016-01" db="EMBL/GenBank/DDBJ databases">
        <title>Genome sequencing of Roseivirga seohaensis SW-152.</title>
        <authorList>
            <person name="Selvaratnam C."/>
            <person name="Thevarajoo S."/>
            <person name="Goh K.M."/>
            <person name="Ee R."/>
            <person name="Chan K.-G."/>
            <person name="Chong C.S."/>
        </authorList>
    </citation>
    <scope>NUCLEOTIDE SEQUENCE [LARGE SCALE GENOMIC DNA]</scope>
    <source>
        <strain evidence="1 2">SW-152</strain>
    </source>
</reference>
<dbReference type="STRING" id="1914963.AWW67_03290"/>
<dbReference type="EMBL" id="LRPB01000023">
    <property type="protein sequence ID" value="KYG84150.1"/>
    <property type="molecule type" value="Genomic_DNA"/>
</dbReference>
<dbReference type="RefSeq" id="WP_062300936.1">
    <property type="nucleotide sequence ID" value="NZ_LRPB01000023.1"/>
</dbReference>
<organism evidence="1 2">
    <name type="scientific">Roseivirga seohaensis</name>
    <dbReference type="NCBI Taxonomy" id="1914963"/>
    <lineage>
        <taxon>Bacteria</taxon>
        <taxon>Pseudomonadati</taxon>
        <taxon>Bacteroidota</taxon>
        <taxon>Cytophagia</taxon>
        <taxon>Cytophagales</taxon>
        <taxon>Roseivirgaceae</taxon>
        <taxon>Roseivirga</taxon>
    </lineage>
</organism>
<name>A0A150XZD6_9BACT</name>
<comment type="caution">
    <text evidence="1">The sequence shown here is derived from an EMBL/GenBank/DDBJ whole genome shotgun (WGS) entry which is preliminary data.</text>
</comment>
<accession>A0A150XZD6</accession>
<dbReference type="Proteomes" id="UP000075663">
    <property type="component" value="Unassembled WGS sequence"/>
</dbReference>
<evidence type="ECO:0000313" key="2">
    <source>
        <dbReference type="Proteomes" id="UP000075663"/>
    </source>
</evidence>
<sequence>MFYSHTLESSKIGLFHLFLKSLIKGDDSYREDVNNVIKETSSLLNGDKDFYTIDRDRYPIIVYLKKSDPDYFKHIDINSLNNKDYQYIIEIFERQSNVNLI</sequence>
<evidence type="ECO:0000313" key="1">
    <source>
        <dbReference type="EMBL" id="KYG84150.1"/>
    </source>
</evidence>
<proteinExistence type="predicted"/>
<dbReference type="AlphaFoldDB" id="A0A150XZD6"/>
<gene>
    <name evidence="1" type="ORF">AWW67_03290</name>
</gene>
<protein>
    <submittedName>
        <fullName evidence="1">Uncharacterized protein</fullName>
    </submittedName>
</protein>